<dbReference type="GO" id="GO:0003677">
    <property type="term" value="F:DNA binding"/>
    <property type="evidence" value="ECO:0007669"/>
    <property type="project" value="UniProtKB-KW"/>
</dbReference>
<keyword evidence="1" id="KW-0805">Transcription regulation</keyword>
<dbReference type="Pfam" id="PF12116">
    <property type="entry name" value="SpoIIID"/>
    <property type="match status" value="1"/>
</dbReference>
<sequence>MTRGDHLRKQAEFLEDRCLKLGEYILEHKGTVRSTAKAFRISKSTVHKDITSRLPALNHSLYVEVKKILDQNKQERHIRGGLATREKYRKLEEQHCMEKH</sequence>
<keyword evidence="3" id="KW-0804">Transcription</keyword>
<organism evidence="4 5">
    <name type="scientific">Massiliimalia timonensis</name>
    <dbReference type="NCBI Taxonomy" id="1987501"/>
    <lineage>
        <taxon>Bacteria</taxon>
        <taxon>Bacillati</taxon>
        <taxon>Bacillota</taxon>
        <taxon>Clostridia</taxon>
        <taxon>Eubacteriales</taxon>
        <taxon>Oscillospiraceae</taxon>
        <taxon>Massiliimalia</taxon>
    </lineage>
</organism>
<keyword evidence="5" id="KW-1185">Reference proteome</keyword>
<evidence type="ECO:0000313" key="5">
    <source>
        <dbReference type="Proteomes" id="UP000632659"/>
    </source>
</evidence>
<dbReference type="OrthoDB" id="1682956at2"/>
<proteinExistence type="predicted"/>
<dbReference type="AlphaFoldDB" id="A0A8J6TTN1"/>
<dbReference type="Proteomes" id="UP000632659">
    <property type="component" value="Unassembled WGS sequence"/>
</dbReference>
<dbReference type="GO" id="GO:0003700">
    <property type="term" value="F:DNA-binding transcription factor activity"/>
    <property type="evidence" value="ECO:0007669"/>
    <property type="project" value="InterPro"/>
</dbReference>
<evidence type="ECO:0000313" key="4">
    <source>
        <dbReference type="EMBL" id="MBC8609973.1"/>
    </source>
</evidence>
<protein>
    <submittedName>
        <fullName evidence="4">Sporulation transcriptional regulator SpoIIID</fullName>
    </submittedName>
</protein>
<reference evidence="4" key="1">
    <citation type="submission" date="2020-08" db="EMBL/GenBank/DDBJ databases">
        <title>Genome public.</title>
        <authorList>
            <person name="Liu C."/>
            <person name="Sun Q."/>
        </authorList>
    </citation>
    <scope>NUCLEOTIDE SEQUENCE</scope>
    <source>
        <strain evidence="4">NSJ-15</strain>
    </source>
</reference>
<gene>
    <name evidence="4" type="primary">spoIIID</name>
    <name evidence="4" type="ORF">H8702_02410</name>
</gene>
<dbReference type="EMBL" id="JACRTL010000001">
    <property type="protein sequence ID" value="MBC8609973.1"/>
    <property type="molecule type" value="Genomic_DNA"/>
</dbReference>
<dbReference type="PROSITE" id="PS00894">
    <property type="entry name" value="HTH_DEOR_1"/>
    <property type="match status" value="1"/>
</dbReference>
<name>A0A8J6TTN1_9FIRM</name>
<evidence type="ECO:0000256" key="1">
    <source>
        <dbReference type="ARBA" id="ARBA00023015"/>
    </source>
</evidence>
<evidence type="ECO:0000256" key="3">
    <source>
        <dbReference type="ARBA" id="ARBA00023163"/>
    </source>
</evidence>
<accession>A0A8J6TTN1</accession>
<dbReference type="InterPro" id="IPR018356">
    <property type="entry name" value="Tscrpt_reg_HTH_DeoR_CS"/>
</dbReference>
<comment type="caution">
    <text evidence="4">The sequence shown here is derived from an EMBL/GenBank/DDBJ whole genome shotgun (WGS) entry which is preliminary data.</text>
</comment>
<dbReference type="NCBIfam" id="TIGR02844">
    <property type="entry name" value="spore_III_D"/>
    <property type="match status" value="1"/>
</dbReference>
<keyword evidence="2" id="KW-0238">DNA-binding</keyword>
<evidence type="ECO:0000256" key="2">
    <source>
        <dbReference type="ARBA" id="ARBA00023125"/>
    </source>
</evidence>
<dbReference type="InterPro" id="IPR014208">
    <property type="entry name" value="Spore_III_D"/>
</dbReference>